<evidence type="ECO:0000313" key="4">
    <source>
        <dbReference type="Proteomes" id="UP001370490"/>
    </source>
</evidence>
<proteinExistence type="inferred from homology"/>
<organism evidence="3 4">
    <name type="scientific">Dillenia turbinata</name>
    <dbReference type="NCBI Taxonomy" id="194707"/>
    <lineage>
        <taxon>Eukaryota</taxon>
        <taxon>Viridiplantae</taxon>
        <taxon>Streptophyta</taxon>
        <taxon>Embryophyta</taxon>
        <taxon>Tracheophyta</taxon>
        <taxon>Spermatophyta</taxon>
        <taxon>Magnoliopsida</taxon>
        <taxon>eudicotyledons</taxon>
        <taxon>Gunneridae</taxon>
        <taxon>Pentapetalae</taxon>
        <taxon>Dilleniales</taxon>
        <taxon>Dilleniaceae</taxon>
        <taxon>Dillenia</taxon>
    </lineage>
</organism>
<sequence length="183" mass="20242">MHSVGFVDPEDMNVVKGKRKFTSLVGYSSSKLAQVMFSSILNKRLTVETGINVICVSPGIVQTNVVRNLPKVVQAAYRRVPYFIFNAQEGGLFSNASSRSALFAATDPQVVEYCKVLKADEWLVCPFISQDCQPTNPSEEAHNVETSKRVWEKTLEMIGLSSDAVEKLLNGEEVKCRYRSGSG</sequence>
<comment type="caution">
    <text evidence="3">The sequence shown here is derived from an EMBL/GenBank/DDBJ whole genome shotgun (WGS) entry which is preliminary data.</text>
</comment>
<evidence type="ECO:0000256" key="1">
    <source>
        <dbReference type="ARBA" id="ARBA00006484"/>
    </source>
</evidence>
<dbReference type="EMBL" id="JBAMMX010000002">
    <property type="protein sequence ID" value="KAK6945592.1"/>
    <property type="molecule type" value="Genomic_DNA"/>
</dbReference>
<dbReference type="AlphaFoldDB" id="A0AAN8WC47"/>
<dbReference type="Pfam" id="PF00106">
    <property type="entry name" value="adh_short"/>
    <property type="match status" value="1"/>
</dbReference>
<gene>
    <name evidence="3" type="ORF">RJ641_013136</name>
</gene>
<keyword evidence="2" id="KW-0560">Oxidoreductase</keyword>
<dbReference type="Gene3D" id="3.40.50.720">
    <property type="entry name" value="NAD(P)-binding Rossmann-like Domain"/>
    <property type="match status" value="1"/>
</dbReference>
<dbReference type="InterPro" id="IPR036291">
    <property type="entry name" value="NAD(P)-bd_dom_sf"/>
</dbReference>
<comment type="similarity">
    <text evidence="1">Belongs to the short-chain dehydrogenases/reductases (SDR) family.</text>
</comment>
<name>A0AAN8WC47_9MAGN</name>
<dbReference type="InterPro" id="IPR002347">
    <property type="entry name" value="SDR_fam"/>
</dbReference>
<dbReference type="Proteomes" id="UP001370490">
    <property type="component" value="Unassembled WGS sequence"/>
</dbReference>
<evidence type="ECO:0000313" key="3">
    <source>
        <dbReference type="EMBL" id="KAK6945592.1"/>
    </source>
</evidence>
<protein>
    <submittedName>
        <fullName evidence="3">Short-chain dehydrogenase/reductase SDR</fullName>
    </submittedName>
</protein>
<evidence type="ECO:0000256" key="2">
    <source>
        <dbReference type="ARBA" id="ARBA00023002"/>
    </source>
</evidence>
<accession>A0AAN8WC47</accession>
<dbReference type="PANTHER" id="PTHR24320:SF200">
    <property type="entry name" value="DEHYDROGENASE_REDUCTASE SDR FAMILY MEMBER FEY"/>
    <property type="match status" value="1"/>
</dbReference>
<reference evidence="3 4" key="1">
    <citation type="submission" date="2023-12" db="EMBL/GenBank/DDBJ databases">
        <title>A high-quality genome assembly for Dillenia turbinata (Dilleniales).</title>
        <authorList>
            <person name="Chanderbali A."/>
        </authorList>
    </citation>
    <scope>NUCLEOTIDE SEQUENCE [LARGE SCALE GENOMIC DNA]</scope>
    <source>
        <strain evidence="3">LSX21</strain>
        <tissue evidence="3">Leaf</tissue>
    </source>
</reference>
<dbReference type="PANTHER" id="PTHR24320">
    <property type="entry name" value="RETINOL DEHYDROGENASE"/>
    <property type="match status" value="1"/>
</dbReference>
<keyword evidence="4" id="KW-1185">Reference proteome</keyword>
<dbReference type="SUPFAM" id="SSF51735">
    <property type="entry name" value="NAD(P)-binding Rossmann-fold domains"/>
    <property type="match status" value="1"/>
</dbReference>
<dbReference type="GO" id="GO:0016491">
    <property type="term" value="F:oxidoreductase activity"/>
    <property type="evidence" value="ECO:0007669"/>
    <property type="project" value="UniProtKB-KW"/>
</dbReference>